<protein>
    <recommendedName>
        <fullName evidence="4">Solute-binding protein family 3/N-terminal domain-containing protein</fullName>
    </recommendedName>
</protein>
<dbReference type="SUPFAM" id="SSF53850">
    <property type="entry name" value="Periplasmic binding protein-like II"/>
    <property type="match status" value="1"/>
</dbReference>
<reference evidence="3" key="1">
    <citation type="journal article" date="2019" name="Int. J. Syst. Evol. Microbiol.">
        <title>The Global Catalogue of Microorganisms (GCM) 10K type strain sequencing project: providing services to taxonomists for standard genome sequencing and annotation.</title>
        <authorList>
            <consortium name="The Broad Institute Genomics Platform"/>
            <consortium name="The Broad Institute Genome Sequencing Center for Infectious Disease"/>
            <person name="Wu L."/>
            <person name="Ma J."/>
        </authorList>
    </citation>
    <scope>NUCLEOTIDE SEQUENCE [LARGE SCALE GENOMIC DNA]</scope>
    <source>
        <strain evidence="3">KCTC 42195</strain>
    </source>
</reference>
<proteinExistence type="predicted"/>
<evidence type="ECO:0000256" key="1">
    <source>
        <dbReference type="SAM" id="SignalP"/>
    </source>
</evidence>
<feature type="chain" id="PRO_5045652342" description="Solute-binding protein family 3/N-terminal domain-containing protein" evidence="1">
    <location>
        <begin position="21"/>
        <end position="256"/>
    </location>
</feature>
<dbReference type="EMBL" id="JBHRYH010000045">
    <property type="protein sequence ID" value="MFC3627358.1"/>
    <property type="molecule type" value="Genomic_DNA"/>
</dbReference>
<feature type="signal peptide" evidence="1">
    <location>
        <begin position="1"/>
        <end position="20"/>
    </location>
</feature>
<sequence length="256" mass="28072">MLPVRLLLTTCLWLPVAALACNYTYPVAPNQPALYQQAASGEESGLMVVVAQRLATLSGCRLQPQQLPLARRDAVFRSGQLMLQLGVLEDPQIPAADAEFVPMLRMALRVGVLRGGAYSTADEALADISTRLGMIRGTHLAPTVTTRLNALSVFSRIEYSNDRSSLYQKLARQRLSAVLDTTSWAPTGVSGLEGQLQRLPFRPPLYVRVGSYLSTRLPATDRQHLRRALQQLVAEDALRPLIQTYLAIPASDLLLP</sequence>
<dbReference type="Proteomes" id="UP001595636">
    <property type="component" value="Unassembled WGS sequence"/>
</dbReference>
<evidence type="ECO:0000313" key="2">
    <source>
        <dbReference type="EMBL" id="MFC3627358.1"/>
    </source>
</evidence>
<evidence type="ECO:0000313" key="3">
    <source>
        <dbReference type="Proteomes" id="UP001595636"/>
    </source>
</evidence>
<organism evidence="2 3">
    <name type="scientific">Vogesella amnigena</name>
    <dbReference type="NCBI Taxonomy" id="1507449"/>
    <lineage>
        <taxon>Bacteria</taxon>
        <taxon>Pseudomonadati</taxon>
        <taxon>Pseudomonadota</taxon>
        <taxon>Betaproteobacteria</taxon>
        <taxon>Neisseriales</taxon>
        <taxon>Chromobacteriaceae</taxon>
        <taxon>Vogesella</taxon>
    </lineage>
</organism>
<name>A0ABV7TX73_9NEIS</name>
<dbReference type="RefSeq" id="WP_390280926.1">
    <property type="nucleotide sequence ID" value="NZ_JBHRYH010000045.1"/>
</dbReference>
<gene>
    <name evidence="2" type="ORF">ACFOKJ_14665</name>
</gene>
<dbReference type="PROSITE" id="PS51257">
    <property type="entry name" value="PROKAR_LIPOPROTEIN"/>
    <property type="match status" value="1"/>
</dbReference>
<keyword evidence="1" id="KW-0732">Signal</keyword>
<comment type="caution">
    <text evidence="2">The sequence shown here is derived from an EMBL/GenBank/DDBJ whole genome shotgun (WGS) entry which is preliminary data.</text>
</comment>
<accession>A0ABV7TX73</accession>
<evidence type="ECO:0008006" key="4">
    <source>
        <dbReference type="Google" id="ProtNLM"/>
    </source>
</evidence>
<keyword evidence="3" id="KW-1185">Reference proteome</keyword>